<feature type="signal peptide" evidence="3">
    <location>
        <begin position="1"/>
        <end position="19"/>
    </location>
</feature>
<accession>A0ABU3LG28</accession>
<keyword evidence="3" id="KW-0732">Signal</keyword>
<proteinExistence type="predicted"/>
<dbReference type="Pfam" id="PF20041">
    <property type="entry name" value="DUF6443"/>
    <property type="match status" value="1"/>
</dbReference>
<dbReference type="Gene3D" id="2.180.10.10">
    <property type="entry name" value="RHS repeat-associated core"/>
    <property type="match status" value="2"/>
</dbReference>
<dbReference type="InterPro" id="IPR022385">
    <property type="entry name" value="Rhs_assc_core"/>
</dbReference>
<reference evidence="5 6" key="1">
    <citation type="submission" date="2023-09" db="EMBL/GenBank/DDBJ databases">
        <title>Novel taxa isolated from Blanes Bay.</title>
        <authorList>
            <person name="Rey-Velasco X."/>
            <person name="Lucena T."/>
        </authorList>
    </citation>
    <scope>NUCLEOTIDE SEQUENCE [LARGE SCALE GENOMIC DNA]</scope>
    <source>
        <strain evidence="5 6">S356</strain>
    </source>
</reference>
<evidence type="ECO:0000313" key="6">
    <source>
        <dbReference type="Proteomes" id="UP001257277"/>
    </source>
</evidence>
<dbReference type="RefSeq" id="WP_349241823.1">
    <property type="nucleotide sequence ID" value="NZ_JAVTTO010000003.1"/>
</dbReference>
<evidence type="ECO:0000256" key="2">
    <source>
        <dbReference type="SAM" id="Phobius"/>
    </source>
</evidence>
<evidence type="ECO:0000256" key="1">
    <source>
        <dbReference type="SAM" id="MobiDB-lite"/>
    </source>
</evidence>
<evidence type="ECO:0000259" key="4">
    <source>
        <dbReference type="Pfam" id="PF20041"/>
    </source>
</evidence>
<keyword evidence="2" id="KW-0812">Transmembrane</keyword>
<keyword evidence="6" id="KW-1185">Reference proteome</keyword>
<feature type="domain" description="DUF6443" evidence="4">
    <location>
        <begin position="334"/>
        <end position="463"/>
    </location>
</feature>
<dbReference type="NCBIfam" id="TIGR03696">
    <property type="entry name" value="Rhs_assc_core"/>
    <property type="match status" value="1"/>
</dbReference>
<evidence type="ECO:0000256" key="3">
    <source>
        <dbReference type="SAM" id="SignalP"/>
    </source>
</evidence>
<dbReference type="InterPro" id="IPR045619">
    <property type="entry name" value="DUF6443"/>
</dbReference>
<feature type="transmembrane region" description="Helical" evidence="2">
    <location>
        <begin position="1579"/>
        <end position="1607"/>
    </location>
</feature>
<feature type="chain" id="PRO_5047179777" evidence="3">
    <location>
        <begin position="20"/>
        <end position="1630"/>
    </location>
</feature>
<dbReference type="Proteomes" id="UP001257277">
    <property type="component" value="Unassembled WGS sequence"/>
</dbReference>
<comment type="caution">
    <text evidence="5">The sequence shown here is derived from an EMBL/GenBank/DDBJ whole genome shotgun (WGS) entry which is preliminary data.</text>
</comment>
<feature type="compositionally biased region" description="Acidic residues" evidence="1">
    <location>
        <begin position="1394"/>
        <end position="1405"/>
    </location>
</feature>
<organism evidence="5 6">
    <name type="scientific">Asprobacillus argus</name>
    <dbReference type="NCBI Taxonomy" id="3076534"/>
    <lineage>
        <taxon>Bacteria</taxon>
        <taxon>Pseudomonadati</taxon>
        <taxon>Bacteroidota</taxon>
        <taxon>Flavobacteriia</taxon>
        <taxon>Flavobacteriales</taxon>
        <taxon>Flavobacteriaceae</taxon>
        <taxon>Asprobacillus</taxon>
    </lineage>
</organism>
<gene>
    <name evidence="5" type="ORF">RQM59_09240</name>
</gene>
<sequence length="1630" mass="184544">MFKKLILLSFIFISLNAYSQTDIVNMDPVARAQYLDSSDLYTYDASGMFWYKWYTHVNSGGQNVTERILIYKFIKDNDGDNFGNPNQYIAVLPSENILYLPTVHQKNVYDSETVSFLYSLEYKISTFNYSATNWVRPYRTDSFINGSQTYYIGRSNVYDCNDFLYGLKIKFSQFYGDLDGDGHGNKDIKLVYPTLCPAPGAVSNDNDCNDNDANVGSQSVAWYVDNDGDGYGDPNSPTIFTCTNPGGYVTNANDCDDNDARYNNEQITWYADFDHDGFGDKNNTIVAACPPANYITNCYFDDCPTQTGTRGNGCSQIFYDFDNANQNYSYDRVYLKAFSPDNLTSATSDDVIEQIAYQDGKSRIKQINKIRFTSSGKDLITHSEYDGNGEKTKTFLPFTSTSNIGQFKSTAKVSTLNYYNTSTYDNTTNPYIEILTENSPLRRVLENAAPGNSWVLNESSDSDRTVKYSYEANTTNDAVKQYSVIYTNDNIELPQIIPGRFPYAANLLIKKTVKDENWQPNQTFAKEHTTETYTDKNGRLILERKYRRDLVHDTYYVYDEFGNLTFVITPEASILSGIDQLTLDGLVYQYKYDRKNRLIESKDPGKTKQYVIYDNLDRHILIQDGVQSDDDMWSFTKYDAFGRIAFTGLQENTQGLSRLDLQNLEASRNSLYESMTSTSQNLEGTNIYYTNTSLPNGDYEILNINYYDTYVDLPPGLGTTITTSYGEASSTNTLGLPTVTKTRVLNTENWIYTVIYYDAKGRAIYVHKYNEYLQTTNIIEPKLDYIGKKLETKKTHKKSGNSDIITLTTFTYDKQVRLLESTQKVNSQIPERIVKNNYNDLGHLESKLIGNGTQSGYTDVSSGLSISNDIITKNSGSGWDTGLATSGDFSGNGYVEFSINQTNRYAMIGLSDSNQNAHYNTIDYAIYIWSENRIKVYENGNDRGHKTFYEYGDKLRVERIGNQIHYKKNGETFYISQTLSAGTLLGDLSIASLTMQIKDFRIVDNSEGLQNVDYKYNVRGWLTDINDVNNIGSDLFNFKINYNTKDISSSGGFTSLYNGNISETIWKTKSDSKKRAYQYSYDALDRIIEGNYREEENLLSGNGKYATHYDYDRNGNLDNLNRTGSGTNSIDELSYTYNTKSNQLSEVLDESFDATQGFKSISSTYTYNNNGGLYSDTGKGITSILYNYLNLPVKINVNKSNPNIIGSIDYVYDATGNKLSKKTVENGITNWTLYDDNYIYKGTSFNNTGLQFFQHSEGYTQNNNGTFSNVYQYKDHLGNVRLSYTDTNNDGSISASSEIIEETNYYPFGLKHIGYNDAYVPIGNVTAQKFGYNDRELDETMGVSFMEMDWRSYDQAIARWIQTDPVLHYSMSPYVAFDNNPVYWSDPSGADSEQYQEQDQEESPDPEQFWVDQDGNIWVWDPEKKDYVFWASGDNERLDLVIVKGAKRPTNDLGTGFDRFDINDLNGNFDIFSAYRKGLDEVTQSEYAKRLFFFSDIGDIYASERLRRGTYKTKDGIRSFLKNGKIKAGLSKNAANHVKLFKGMKVLGPIGTGVSIYNISSDVLADGKIKPSSIIDGGLLIVGTVVTAAFPPAAVVVGTVILVYNVVDYFTGFSEKLDRSQGQINLWGDD</sequence>
<evidence type="ECO:0000313" key="5">
    <source>
        <dbReference type="EMBL" id="MDT7832563.1"/>
    </source>
</evidence>
<name>A0ABU3LG28_9FLAO</name>
<keyword evidence="2" id="KW-1133">Transmembrane helix</keyword>
<protein>
    <submittedName>
        <fullName evidence="5">DUF6443 domain-containing protein</fullName>
    </submittedName>
</protein>
<dbReference type="EMBL" id="JAVTTO010000003">
    <property type="protein sequence ID" value="MDT7832563.1"/>
    <property type="molecule type" value="Genomic_DNA"/>
</dbReference>
<keyword evidence="2" id="KW-0472">Membrane</keyword>
<feature type="region of interest" description="Disordered" evidence="1">
    <location>
        <begin position="1386"/>
        <end position="1408"/>
    </location>
</feature>